<feature type="domain" description="Peptidase M3A/M3B catalytic" evidence="8">
    <location>
        <begin position="234"/>
        <end position="682"/>
    </location>
</feature>
<dbReference type="PANTHER" id="PTHR43660">
    <property type="entry name" value="DIPEPTIDYL CARBOXYPEPTIDASE"/>
    <property type="match status" value="1"/>
</dbReference>
<comment type="similarity">
    <text evidence="1 7">Belongs to the peptidase M3 family.</text>
</comment>
<dbReference type="InterPro" id="IPR001567">
    <property type="entry name" value="Pept_M3A_M3B_dom"/>
</dbReference>
<name>A0A1I3GJV6_9RHOB</name>
<keyword evidence="4 7" id="KW-0378">Hydrolase</keyword>
<protein>
    <submittedName>
        <fullName evidence="9">Peptidyl-dipeptidase Dcp Metallo peptidase. MEROPS family M03A</fullName>
    </submittedName>
</protein>
<dbReference type="InterPro" id="IPR034005">
    <property type="entry name" value="M3A_DCP"/>
</dbReference>
<dbReference type="EMBL" id="FOQH01000005">
    <property type="protein sequence ID" value="SFI23747.1"/>
    <property type="molecule type" value="Genomic_DNA"/>
</dbReference>
<gene>
    <name evidence="9" type="ORF">SAMN05216258_105204</name>
</gene>
<evidence type="ECO:0000256" key="1">
    <source>
        <dbReference type="ARBA" id="ARBA00006040"/>
    </source>
</evidence>
<sequence>MSHESSATAPAAGAVALDAPTADPHGLPPFAAATPQAIREAFGRALAAHKAEIAAIRDSADAPTFANTIEALEAAGRGLGRVATVFYTLASTCSDDPIRELEREMAPVMSRHWSAVSMDPALAARVDAVPEDGLSPEQARVLFLWRQGYERSGARLDEAGRARLAEIMEELSKLATRFSQNVLADESGWFMELGEEDLADLPESLVASAARAAKDRGKTGHMVTLARSSVEPFLKLAPRRDLRERAWRAWVSRGANGGETDNTAIIARIVELRIERANLLGHPTFAEFKLAPEMAKTPDAVRELLMRVWGPAKAKAEAEAKRLAEVAAEAGANDPIAAWDWRYWSEKTRARDHALSEAELKPYFPLSGMIEAAFDCAGRLFGLEFREVEGLALHHPDARAWEVTRGGVPLALFVGDYFARPSKRSGAWMSQMVGQEDFDASVGRVRPVILNVMNFAQGDDETLLSFDDARTLFHEFGHALHGMLSDVKYPSVSGTSVARDFVELPSQLYEHWLETPEVLGRHARHYRTGEPIPAALMEKMLAARNFGQGFATVEYLASALVDHEMHRLTSAEGFEALAFEKAVLEGIGIPQAIVSRHSAPHFLHVFSGDGYSAGYYSYMWSEVMDADAFAAFEEAGDVFDAQTAKRLADDILTRGGSLDPMDAWLAFRGREPDPAAMIRGRGLDDAA</sequence>
<dbReference type="Gene3D" id="1.10.1370.10">
    <property type="entry name" value="Neurolysin, domain 3"/>
    <property type="match status" value="1"/>
</dbReference>
<evidence type="ECO:0000313" key="10">
    <source>
        <dbReference type="Proteomes" id="UP000199377"/>
    </source>
</evidence>
<dbReference type="GO" id="GO:0004180">
    <property type="term" value="F:carboxypeptidase activity"/>
    <property type="evidence" value="ECO:0007669"/>
    <property type="project" value="TreeGrafter"/>
</dbReference>
<dbReference type="RefSeq" id="WP_092860037.1">
    <property type="nucleotide sequence ID" value="NZ_FOQH01000005.1"/>
</dbReference>
<evidence type="ECO:0000313" key="9">
    <source>
        <dbReference type="EMBL" id="SFI23747.1"/>
    </source>
</evidence>
<evidence type="ECO:0000256" key="7">
    <source>
        <dbReference type="RuleBase" id="RU003435"/>
    </source>
</evidence>
<accession>A0A1I3GJV6</accession>
<dbReference type="AlphaFoldDB" id="A0A1I3GJV6"/>
<dbReference type="GO" id="GO:0006508">
    <property type="term" value="P:proteolysis"/>
    <property type="evidence" value="ECO:0007669"/>
    <property type="project" value="UniProtKB-KW"/>
</dbReference>
<dbReference type="STRING" id="1114924.SAMN05216258_105204"/>
<organism evidence="9 10">
    <name type="scientific">Albimonas pacifica</name>
    <dbReference type="NCBI Taxonomy" id="1114924"/>
    <lineage>
        <taxon>Bacteria</taxon>
        <taxon>Pseudomonadati</taxon>
        <taxon>Pseudomonadota</taxon>
        <taxon>Alphaproteobacteria</taxon>
        <taxon>Rhodobacterales</taxon>
        <taxon>Paracoccaceae</taxon>
        <taxon>Albimonas</taxon>
    </lineage>
</organism>
<dbReference type="CDD" id="cd06456">
    <property type="entry name" value="M3A_DCP"/>
    <property type="match status" value="1"/>
</dbReference>
<evidence type="ECO:0000256" key="5">
    <source>
        <dbReference type="ARBA" id="ARBA00022833"/>
    </source>
</evidence>
<evidence type="ECO:0000256" key="3">
    <source>
        <dbReference type="ARBA" id="ARBA00022723"/>
    </source>
</evidence>
<keyword evidence="3 7" id="KW-0479">Metal-binding</keyword>
<dbReference type="InterPro" id="IPR024077">
    <property type="entry name" value="Neurolysin/TOP_dom2"/>
</dbReference>
<dbReference type="InterPro" id="IPR024079">
    <property type="entry name" value="MetalloPept_cat_dom_sf"/>
</dbReference>
<keyword evidence="6 7" id="KW-0482">Metalloprotease</keyword>
<evidence type="ECO:0000259" key="8">
    <source>
        <dbReference type="Pfam" id="PF01432"/>
    </source>
</evidence>
<dbReference type="GO" id="GO:0046872">
    <property type="term" value="F:metal ion binding"/>
    <property type="evidence" value="ECO:0007669"/>
    <property type="project" value="UniProtKB-UniRule"/>
</dbReference>
<dbReference type="GO" id="GO:0005829">
    <property type="term" value="C:cytosol"/>
    <property type="evidence" value="ECO:0007669"/>
    <property type="project" value="TreeGrafter"/>
</dbReference>
<evidence type="ECO:0000256" key="2">
    <source>
        <dbReference type="ARBA" id="ARBA00022670"/>
    </source>
</evidence>
<dbReference type="Pfam" id="PF01432">
    <property type="entry name" value="Peptidase_M3"/>
    <property type="match status" value="1"/>
</dbReference>
<keyword evidence="10" id="KW-1185">Reference proteome</keyword>
<proteinExistence type="inferred from homology"/>
<reference evidence="9 10" key="1">
    <citation type="submission" date="2016-10" db="EMBL/GenBank/DDBJ databases">
        <authorList>
            <person name="de Groot N.N."/>
        </authorList>
    </citation>
    <scope>NUCLEOTIDE SEQUENCE [LARGE SCALE GENOMIC DNA]</scope>
    <source>
        <strain evidence="9 10">CGMCC 1.11030</strain>
    </source>
</reference>
<dbReference type="Gene3D" id="3.40.390.10">
    <property type="entry name" value="Collagenase (Catalytic Domain)"/>
    <property type="match status" value="1"/>
</dbReference>
<dbReference type="InterPro" id="IPR045090">
    <property type="entry name" value="Pept_M3A_M3B"/>
</dbReference>
<dbReference type="PANTHER" id="PTHR43660:SF1">
    <property type="entry name" value="DIPEPTIDYL CARBOXYPEPTIDASE"/>
    <property type="match status" value="1"/>
</dbReference>
<dbReference type="Proteomes" id="UP000199377">
    <property type="component" value="Unassembled WGS sequence"/>
</dbReference>
<keyword evidence="2 7" id="KW-0645">Protease</keyword>
<evidence type="ECO:0000256" key="6">
    <source>
        <dbReference type="ARBA" id="ARBA00023049"/>
    </source>
</evidence>
<comment type="cofactor">
    <cofactor evidence="7">
        <name>Zn(2+)</name>
        <dbReference type="ChEBI" id="CHEBI:29105"/>
    </cofactor>
    <text evidence="7">Binds 1 zinc ion.</text>
</comment>
<dbReference type="OrthoDB" id="9773538at2"/>
<keyword evidence="5 7" id="KW-0862">Zinc</keyword>
<dbReference type="SUPFAM" id="SSF55486">
    <property type="entry name" value="Metalloproteases ('zincins'), catalytic domain"/>
    <property type="match status" value="1"/>
</dbReference>
<dbReference type="GO" id="GO:0004222">
    <property type="term" value="F:metalloendopeptidase activity"/>
    <property type="evidence" value="ECO:0007669"/>
    <property type="project" value="InterPro"/>
</dbReference>
<evidence type="ECO:0000256" key="4">
    <source>
        <dbReference type="ARBA" id="ARBA00022801"/>
    </source>
</evidence>